<evidence type="ECO:0000256" key="1">
    <source>
        <dbReference type="ARBA" id="ARBA00004123"/>
    </source>
</evidence>
<sequence length="596" mass="67020">MKRMENKKLSFKTKKIPPSPPLGIFLQNDLNVKMGDDDLNFVSSASIEETNALRKRLGLKPLAVNDTNEYVYQAPKAEPKVPESGYSARDDLISGDGIVERISKGRKIAKNRFMPDDDHHEDSSDLISWAKKMSRINAKRLKEQDMTVNYSDDEEDAKPSKSDAQPPKQKLKVIHKIDDLNVDKGDGVILTLADVGVIEADEAGVADVDFLENVEVSAQERHLMKQRMIKEAKGEYVPYDVEEDELINGDYTDGKRNIWKRYDDVIDQKSGNRLNKIAKDGFYLNVDSNSEMAEKAPVQHEPEDTSIVLGTVQKRRFLENRKQKRVNWNKVFGESSSTQDNNDPDLDQPIPVERLKKNVNMDDESQESEAFYRQIARHRARVACTPKVEPSVKVSNVIDTGTPISGNDGFEITPTTEFCIAVNSNISNGLGEDGAQSTQASKHHKGLRVSSDSNRKNSVQEVSDGGDEDESEAYSEQPLSMGLSEALKLLREKGDVIATKTDDKDKLKDIGKDINLHYLDAYGRPMTPKEAFRQISWTFHGKGPGLNKQELKLKRLERERLVKADTVSNSITMKALTSHQQKEKNPYLVLYGNPTN</sequence>
<accession>A0AAD9UMN3</accession>
<comment type="similarity">
    <text evidence="2">Belongs to the SNU66/SART1 family.</text>
</comment>
<feature type="region of interest" description="Disordered" evidence="6">
    <location>
        <begin position="330"/>
        <end position="350"/>
    </location>
</feature>
<name>A0AAD9UMN3_9APIC</name>
<organism evidence="7 8">
    <name type="scientific">Babesia duncani</name>
    <dbReference type="NCBI Taxonomy" id="323732"/>
    <lineage>
        <taxon>Eukaryota</taxon>
        <taxon>Sar</taxon>
        <taxon>Alveolata</taxon>
        <taxon>Apicomplexa</taxon>
        <taxon>Aconoidasida</taxon>
        <taxon>Piroplasmida</taxon>
        <taxon>Babesiidae</taxon>
        <taxon>Babesia</taxon>
    </lineage>
</organism>
<evidence type="ECO:0000313" key="8">
    <source>
        <dbReference type="Proteomes" id="UP001214638"/>
    </source>
</evidence>
<protein>
    <submittedName>
        <fullName evidence="7">Bifunctional SNU66-SART1 family/HIND motif</fullName>
    </submittedName>
</protein>
<keyword evidence="5" id="KW-0539">Nucleus</keyword>
<proteinExistence type="inferred from homology"/>
<feature type="region of interest" description="Disordered" evidence="6">
    <location>
        <begin position="144"/>
        <end position="169"/>
    </location>
</feature>
<dbReference type="GO" id="GO:0000481">
    <property type="term" value="P:maturation of 5S rRNA"/>
    <property type="evidence" value="ECO:0007669"/>
    <property type="project" value="TreeGrafter"/>
</dbReference>
<dbReference type="GeneID" id="94337922"/>
<evidence type="ECO:0000313" key="7">
    <source>
        <dbReference type="EMBL" id="KAK2194907.1"/>
    </source>
</evidence>
<dbReference type="GO" id="GO:0045292">
    <property type="term" value="P:mRNA cis splicing, via spliceosome"/>
    <property type="evidence" value="ECO:0007669"/>
    <property type="project" value="TreeGrafter"/>
</dbReference>
<dbReference type="GO" id="GO:0046540">
    <property type="term" value="C:U4/U6 x U5 tri-snRNP complex"/>
    <property type="evidence" value="ECO:0007669"/>
    <property type="project" value="InterPro"/>
</dbReference>
<dbReference type="PANTHER" id="PTHR14152:SF5">
    <property type="entry name" value="U4_U6.U5 TRI-SNRNP-ASSOCIATED PROTEIN 1"/>
    <property type="match status" value="1"/>
</dbReference>
<feature type="compositionally biased region" description="Polar residues" evidence="6">
    <location>
        <begin position="450"/>
        <end position="461"/>
    </location>
</feature>
<feature type="compositionally biased region" description="Acidic residues" evidence="6">
    <location>
        <begin position="464"/>
        <end position="473"/>
    </location>
</feature>
<dbReference type="EMBL" id="JALLKP010000028">
    <property type="protein sequence ID" value="KAK2194907.1"/>
    <property type="molecule type" value="Genomic_DNA"/>
</dbReference>
<dbReference type="Proteomes" id="UP001214638">
    <property type="component" value="Unassembled WGS sequence"/>
</dbReference>
<dbReference type="Pfam" id="PF03343">
    <property type="entry name" value="SART-1"/>
    <property type="match status" value="2"/>
</dbReference>
<keyword evidence="3" id="KW-0507">mRNA processing</keyword>
<dbReference type="AlphaFoldDB" id="A0AAD9UMN3"/>
<gene>
    <name evidence="7" type="ORF">BdWA1_003625</name>
</gene>
<evidence type="ECO:0000256" key="2">
    <source>
        <dbReference type="ARBA" id="ARBA00006076"/>
    </source>
</evidence>
<evidence type="ECO:0000256" key="4">
    <source>
        <dbReference type="ARBA" id="ARBA00023187"/>
    </source>
</evidence>
<keyword evidence="4" id="KW-0508">mRNA splicing</keyword>
<dbReference type="RefSeq" id="XP_067801750.1">
    <property type="nucleotide sequence ID" value="XM_067948635.1"/>
</dbReference>
<comment type="caution">
    <text evidence="7">The sequence shown here is derived from an EMBL/GenBank/DDBJ whole genome shotgun (WGS) entry which is preliminary data.</text>
</comment>
<comment type="subcellular location">
    <subcellularLocation>
        <location evidence="1">Nucleus</location>
    </subcellularLocation>
</comment>
<dbReference type="InterPro" id="IPR005011">
    <property type="entry name" value="SNU66/SART1"/>
</dbReference>
<dbReference type="InterPro" id="IPR045347">
    <property type="entry name" value="HIND"/>
</dbReference>
<reference evidence="7" key="1">
    <citation type="journal article" date="2023" name="Nat. Microbiol.">
        <title>Babesia duncani multi-omics identifies virulence factors and drug targets.</title>
        <authorList>
            <person name="Singh P."/>
            <person name="Lonardi S."/>
            <person name="Liang Q."/>
            <person name="Vydyam P."/>
            <person name="Khabirova E."/>
            <person name="Fang T."/>
            <person name="Gihaz S."/>
            <person name="Thekkiniath J."/>
            <person name="Munshi M."/>
            <person name="Abel S."/>
            <person name="Ciampossin L."/>
            <person name="Batugedara G."/>
            <person name="Gupta M."/>
            <person name="Lu X.M."/>
            <person name="Lenz T."/>
            <person name="Chakravarty S."/>
            <person name="Cornillot E."/>
            <person name="Hu Y."/>
            <person name="Ma W."/>
            <person name="Gonzalez L.M."/>
            <person name="Sanchez S."/>
            <person name="Estrada K."/>
            <person name="Sanchez-Flores A."/>
            <person name="Montero E."/>
            <person name="Harb O.S."/>
            <person name="Le Roch K.G."/>
            <person name="Mamoun C.B."/>
        </authorList>
    </citation>
    <scope>NUCLEOTIDE SEQUENCE</scope>
    <source>
        <strain evidence="7">WA1</strain>
    </source>
</reference>
<dbReference type="PANTHER" id="PTHR14152">
    <property type="entry name" value="SQUAMOUS CELL CARCINOMA ANTIGEN RECOGNISED BY CYTOTOXIC T LYMPHOCYTES"/>
    <property type="match status" value="1"/>
</dbReference>
<evidence type="ECO:0000256" key="6">
    <source>
        <dbReference type="SAM" id="MobiDB-lite"/>
    </source>
</evidence>
<dbReference type="Pfam" id="PF19252">
    <property type="entry name" value="HIND"/>
    <property type="match status" value="1"/>
</dbReference>
<evidence type="ECO:0000256" key="5">
    <source>
        <dbReference type="ARBA" id="ARBA00023242"/>
    </source>
</evidence>
<keyword evidence="8" id="KW-1185">Reference proteome</keyword>
<dbReference type="KEGG" id="bdw:94337922"/>
<feature type="region of interest" description="Disordered" evidence="6">
    <location>
        <begin position="431"/>
        <end position="478"/>
    </location>
</feature>
<evidence type="ECO:0000256" key="3">
    <source>
        <dbReference type="ARBA" id="ARBA00022664"/>
    </source>
</evidence>